<dbReference type="InterPro" id="IPR016024">
    <property type="entry name" value="ARM-type_fold"/>
</dbReference>
<dbReference type="SUPFAM" id="SSF48371">
    <property type="entry name" value="ARM repeat"/>
    <property type="match status" value="1"/>
</dbReference>
<sequence>MGELSSDGALAGIREWGSPDLRAHIRILIDSNEPGVEEIILGSLDDAGPARPLLCRVLAERDPFRDPEYALRHFYAETDGPVRRLLGHEVYRSPWVWLHGITRLRKANPVERITPDATHWLATRRQIAVTALGDTADPAALPPIIGRLRDPKWWVRFEAAAAIRRLAKAGVQVGSAAEALVGCLHHDRQEVIEQAAAALALPALREDLLYARATLMPLVGAVVDNALDGVLAPLLLLWPGEE</sequence>
<dbReference type="InterPro" id="IPR004155">
    <property type="entry name" value="PBS_lyase_HEAT"/>
</dbReference>
<reference evidence="1 2" key="1">
    <citation type="submission" date="2018-05" db="EMBL/GenBank/DDBJ databases">
        <title>Genomic Encyclopedia of Type Strains, Phase IV (KMG-IV): sequencing the most valuable type-strain genomes for metagenomic binning, comparative biology and taxonomic classification.</title>
        <authorList>
            <person name="Goeker M."/>
        </authorList>
    </citation>
    <scope>NUCLEOTIDE SEQUENCE [LARGE SCALE GENOMIC DNA]</scope>
    <source>
        <strain evidence="1 2">DSM 45480</strain>
    </source>
</reference>
<gene>
    <name evidence="1" type="ORF">C8D88_115200</name>
</gene>
<organism evidence="1 2">
    <name type="scientific">Lentzea atacamensis</name>
    <dbReference type="NCBI Taxonomy" id="531938"/>
    <lineage>
        <taxon>Bacteria</taxon>
        <taxon>Bacillati</taxon>
        <taxon>Actinomycetota</taxon>
        <taxon>Actinomycetes</taxon>
        <taxon>Pseudonocardiales</taxon>
        <taxon>Pseudonocardiaceae</taxon>
        <taxon>Lentzea</taxon>
    </lineage>
</organism>
<protein>
    <submittedName>
        <fullName evidence="1">HEAT repeat protein</fullName>
    </submittedName>
</protein>
<dbReference type="AlphaFoldDB" id="A0A316HPF6"/>
<accession>A0A316HPF6</accession>
<evidence type="ECO:0000313" key="1">
    <source>
        <dbReference type="EMBL" id="PWK82084.1"/>
    </source>
</evidence>
<dbReference type="RefSeq" id="WP_109641052.1">
    <property type="nucleotide sequence ID" value="NZ_QGHB01000015.1"/>
</dbReference>
<name>A0A316HPF6_9PSEU</name>
<dbReference type="SMART" id="SM00567">
    <property type="entry name" value="EZ_HEAT"/>
    <property type="match status" value="2"/>
</dbReference>
<dbReference type="Pfam" id="PF13646">
    <property type="entry name" value="HEAT_2"/>
    <property type="match status" value="1"/>
</dbReference>
<dbReference type="InterPro" id="IPR011989">
    <property type="entry name" value="ARM-like"/>
</dbReference>
<dbReference type="Proteomes" id="UP000246005">
    <property type="component" value="Unassembled WGS sequence"/>
</dbReference>
<evidence type="ECO:0000313" key="2">
    <source>
        <dbReference type="Proteomes" id="UP000246005"/>
    </source>
</evidence>
<dbReference type="Gene3D" id="1.25.10.10">
    <property type="entry name" value="Leucine-rich Repeat Variant"/>
    <property type="match status" value="1"/>
</dbReference>
<comment type="caution">
    <text evidence="1">The sequence shown here is derived from an EMBL/GenBank/DDBJ whole genome shotgun (WGS) entry which is preliminary data.</text>
</comment>
<proteinExistence type="predicted"/>
<dbReference type="EMBL" id="QGHB01000015">
    <property type="protein sequence ID" value="PWK82084.1"/>
    <property type="molecule type" value="Genomic_DNA"/>
</dbReference>